<gene>
    <name evidence="1" type="ORF">E1283_28705</name>
</gene>
<dbReference type="Proteomes" id="UP000295345">
    <property type="component" value="Unassembled WGS sequence"/>
</dbReference>
<comment type="caution">
    <text evidence="1">The sequence shown here is derived from an EMBL/GenBank/DDBJ whole genome shotgun (WGS) entry which is preliminary data.</text>
</comment>
<reference evidence="1 2" key="1">
    <citation type="submission" date="2019-03" db="EMBL/GenBank/DDBJ databases">
        <title>Draft genome sequences of novel Actinobacteria.</title>
        <authorList>
            <person name="Sahin N."/>
            <person name="Ay H."/>
            <person name="Saygin H."/>
        </authorList>
    </citation>
    <scope>NUCLEOTIDE SEQUENCE [LARGE SCALE GENOMIC DNA]</scope>
    <source>
        <strain evidence="1 2">DSM 41900</strain>
    </source>
</reference>
<sequence length="119" mass="13219">MTEQPPPDDLPTLRALAGWLQERLVEVRQAVADAERAAAAEAGRPRWWVRWQRRPPGAPRRGVLHEEGCWHPGTPDLDTAALHRLLAEHGRGITPCEVCRPATKSFSRNLSHPSDAPGQ</sequence>
<proteinExistence type="predicted"/>
<evidence type="ECO:0000313" key="2">
    <source>
        <dbReference type="Proteomes" id="UP000295345"/>
    </source>
</evidence>
<protein>
    <submittedName>
        <fullName evidence="1">Uncharacterized protein</fullName>
    </submittedName>
</protein>
<keyword evidence="2" id="KW-1185">Reference proteome</keyword>
<organism evidence="1 2">
    <name type="scientific">Streptomyces hainanensis</name>
    <dbReference type="NCBI Taxonomy" id="402648"/>
    <lineage>
        <taxon>Bacteria</taxon>
        <taxon>Bacillati</taxon>
        <taxon>Actinomycetota</taxon>
        <taxon>Actinomycetes</taxon>
        <taxon>Kitasatosporales</taxon>
        <taxon>Streptomycetaceae</taxon>
        <taxon>Streptomyces</taxon>
    </lineage>
</organism>
<dbReference type="OrthoDB" id="4220183at2"/>
<evidence type="ECO:0000313" key="1">
    <source>
        <dbReference type="EMBL" id="TDC67555.1"/>
    </source>
</evidence>
<accession>A0A4V2Y165</accession>
<dbReference type="RefSeq" id="WP_132821086.1">
    <property type="nucleotide sequence ID" value="NZ_SMKI01000416.1"/>
</dbReference>
<name>A0A4V2Y165_9ACTN</name>
<dbReference type="EMBL" id="SMKI01000416">
    <property type="protein sequence ID" value="TDC67555.1"/>
    <property type="molecule type" value="Genomic_DNA"/>
</dbReference>
<dbReference type="AlphaFoldDB" id="A0A4V2Y165"/>